<feature type="domain" description="DNA topoisomerase type IIA subunit B" evidence="9">
    <location>
        <begin position="129"/>
        <end position="187"/>
    </location>
</feature>
<dbReference type="AlphaFoldDB" id="A0A835LHJ5"/>
<evidence type="ECO:0000313" key="10">
    <source>
        <dbReference type="EMBL" id="KAF9592732.1"/>
    </source>
</evidence>
<evidence type="ECO:0000313" key="11">
    <source>
        <dbReference type="Proteomes" id="UP000631114"/>
    </source>
</evidence>
<keyword evidence="11" id="KW-1185">Reference proteome</keyword>
<gene>
    <name evidence="10" type="ORF">IFM89_017302</name>
</gene>
<dbReference type="SUPFAM" id="SSF54211">
    <property type="entry name" value="Ribosomal protein S5 domain 2-like"/>
    <property type="match status" value="1"/>
</dbReference>
<keyword evidence="7" id="KW-0238">DNA-binding</keyword>
<evidence type="ECO:0000256" key="7">
    <source>
        <dbReference type="ARBA" id="ARBA00023125"/>
    </source>
</evidence>
<evidence type="ECO:0000259" key="9">
    <source>
        <dbReference type="Pfam" id="PF00204"/>
    </source>
</evidence>
<name>A0A835LHJ5_9MAGN</name>
<evidence type="ECO:0000256" key="3">
    <source>
        <dbReference type="ARBA" id="ARBA00012895"/>
    </source>
</evidence>
<protein>
    <recommendedName>
        <fullName evidence="3">DNA topoisomerase (ATP-hydrolyzing)</fullName>
        <ecNumber evidence="3">5.6.2.2</ecNumber>
    </recommendedName>
</protein>
<comment type="caution">
    <text evidence="10">The sequence shown here is derived from an EMBL/GenBank/DDBJ whole genome shotgun (WGS) entry which is preliminary data.</text>
</comment>
<dbReference type="GO" id="GO:0005524">
    <property type="term" value="F:ATP binding"/>
    <property type="evidence" value="ECO:0007669"/>
    <property type="project" value="UniProtKB-KW"/>
</dbReference>
<dbReference type="EMBL" id="JADFTS010000008">
    <property type="protein sequence ID" value="KAF9592732.1"/>
    <property type="molecule type" value="Genomic_DNA"/>
</dbReference>
<dbReference type="OrthoDB" id="276498at2759"/>
<dbReference type="Gene3D" id="3.30.230.10">
    <property type="match status" value="1"/>
</dbReference>
<keyword evidence="4" id="KW-0547">Nucleotide-binding</keyword>
<evidence type="ECO:0000256" key="1">
    <source>
        <dbReference type="ARBA" id="ARBA00000185"/>
    </source>
</evidence>
<evidence type="ECO:0000256" key="5">
    <source>
        <dbReference type="ARBA" id="ARBA00022840"/>
    </source>
</evidence>
<dbReference type="InterPro" id="IPR013506">
    <property type="entry name" value="Topo_IIA_bsu_dom2"/>
</dbReference>
<sequence length="222" mass="24470">MKQLTLTPSLGEWPTVDAQYVWGVIQRKKAKAYGNKLLIRNHLEHSDVIDENTIKFSMVLDELCDPRPLFTTSVEFDHTTVAGPNQELAFSESQDSALSSYPGRIKRLFDAQLWVLVGNSIQSNKRCSDAYSDTVLGYASSIRTVDGGTHIDGVKASLTKTLNYLGKKSKLIKAALAAKRARELVRQESVLKSSSLFGKLADCSATDPAESGMLCFLYSTRS</sequence>
<evidence type="ECO:0000256" key="4">
    <source>
        <dbReference type="ARBA" id="ARBA00022741"/>
    </source>
</evidence>
<dbReference type="InterPro" id="IPR014721">
    <property type="entry name" value="Ribsml_uS5_D2-typ_fold_subgr"/>
</dbReference>
<accession>A0A835LHJ5</accession>
<dbReference type="GO" id="GO:0003918">
    <property type="term" value="F:DNA topoisomerase type II (double strand cut, ATP-hydrolyzing) activity"/>
    <property type="evidence" value="ECO:0007669"/>
    <property type="project" value="UniProtKB-EC"/>
</dbReference>
<dbReference type="PANTHER" id="PTHR45866:SF1">
    <property type="entry name" value="DNA GYRASE SUBUNIT B, MITOCHONDRIAL"/>
    <property type="match status" value="1"/>
</dbReference>
<evidence type="ECO:0000256" key="2">
    <source>
        <dbReference type="ARBA" id="ARBA00010708"/>
    </source>
</evidence>
<comment type="similarity">
    <text evidence="2">Belongs to the type II topoisomerase GyrB family.</text>
</comment>
<dbReference type="InterPro" id="IPR020568">
    <property type="entry name" value="Ribosomal_Su5_D2-typ_SF"/>
</dbReference>
<dbReference type="Pfam" id="PF00204">
    <property type="entry name" value="DNA_gyraseB"/>
    <property type="match status" value="1"/>
</dbReference>
<dbReference type="EC" id="5.6.2.2" evidence="3"/>
<keyword evidence="6" id="KW-0799">Topoisomerase</keyword>
<keyword evidence="8" id="KW-0413">Isomerase</keyword>
<keyword evidence="5" id="KW-0067">ATP-binding</keyword>
<dbReference type="PANTHER" id="PTHR45866">
    <property type="entry name" value="DNA GYRASE/TOPOISOMERASE SUBUNIT B"/>
    <property type="match status" value="1"/>
</dbReference>
<evidence type="ECO:0000256" key="6">
    <source>
        <dbReference type="ARBA" id="ARBA00023029"/>
    </source>
</evidence>
<dbReference type="GO" id="GO:0006265">
    <property type="term" value="P:DNA topological change"/>
    <property type="evidence" value="ECO:0007669"/>
    <property type="project" value="InterPro"/>
</dbReference>
<organism evidence="10 11">
    <name type="scientific">Coptis chinensis</name>
    <dbReference type="NCBI Taxonomy" id="261450"/>
    <lineage>
        <taxon>Eukaryota</taxon>
        <taxon>Viridiplantae</taxon>
        <taxon>Streptophyta</taxon>
        <taxon>Embryophyta</taxon>
        <taxon>Tracheophyta</taxon>
        <taxon>Spermatophyta</taxon>
        <taxon>Magnoliopsida</taxon>
        <taxon>Ranunculales</taxon>
        <taxon>Ranunculaceae</taxon>
        <taxon>Coptidoideae</taxon>
        <taxon>Coptis</taxon>
    </lineage>
</organism>
<comment type="catalytic activity">
    <reaction evidence="1">
        <text>ATP-dependent breakage, passage and rejoining of double-stranded DNA.</text>
        <dbReference type="EC" id="5.6.2.2"/>
    </reaction>
</comment>
<proteinExistence type="inferred from homology"/>
<reference evidence="10 11" key="1">
    <citation type="submission" date="2020-10" db="EMBL/GenBank/DDBJ databases">
        <title>The Coptis chinensis genome and diversification of protoberbering-type alkaloids.</title>
        <authorList>
            <person name="Wang B."/>
            <person name="Shu S."/>
            <person name="Song C."/>
            <person name="Liu Y."/>
        </authorList>
    </citation>
    <scope>NUCLEOTIDE SEQUENCE [LARGE SCALE GENOMIC DNA]</scope>
    <source>
        <strain evidence="10">HL-2020</strain>
        <tissue evidence="10">Leaf</tissue>
    </source>
</reference>
<dbReference type="GO" id="GO:0003677">
    <property type="term" value="F:DNA binding"/>
    <property type="evidence" value="ECO:0007669"/>
    <property type="project" value="UniProtKB-KW"/>
</dbReference>
<dbReference type="Proteomes" id="UP000631114">
    <property type="component" value="Unassembled WGS sequence"/>
</dbReference>
<evidence type="ECO:0000256" key="8">
    <source>
        <dbReference type="ARBA" id="ARBA00023235"/>
    </source>
</evidence>